<keyword evidence="1" id="KW-0106">Calcium</keyword>
<dbReference type="PROSITE" id="PS00330">
    <property type="entry name" value="HEMOLYSIN_CALCIUM"/>
    <property type="match status" value="1"/>
</dbReference>
<dbReference type="EC" id="5.1.3.-" evidence="4"/>
<evidence type="ECO:0000256" key="2">
    <source>
        <dbReference type="SAM" id="MobiDB-lite"/>
    </source>
</evidence>
<dbReference type="SUPFAM" id="SSF51120">
    <property type="entry name" value="beta-Roll"/>
    <property type="match status" value="2"/>
</dbReference>
<dbReference type="InterPro" id="IPR001343">
    <property type="entry name" value="Hemolysn_Ca-bd"/>
</dbReference>
<dbReference type="InterPro" id="IPR019959">
    <property type="entry name" value="T1SS-143_rpt-cont_dom"/>
</dbReference>
<organism evidence="4 5">
    <name type="scientific">Photobacterium damselae</name>
    <dbReference type="NCBI Taxonomy" id="38293"/>
    <lineage>
        <taxon>Bacteria</taxon>
        <taxon>Pseudomonadati</taxon>
        <taxon>Pseudomonadota</taxon>
        <taxon>Gammaproteobacteria</taxon>
        <taxon>Vibrionales</taxon>
        <taxon>Vibrionaceae</taxon>
        <taxon>Photobacterium</taxon>
    </lineage>
</organism>
<evidence type="ECO:0000256" key="1">
    <source>
        <dbReference type="ARBA" id="ARBA00022837"/>
    </source>
</evidence>
<dbReference type="GO" id="GO:0007156">
    <property type="term" value="P:homophilic cell adhesion via plasma membrane adhesion molecules"/>
    <property type="evidence" value="ECO:0007669"/>
    <property type="project" value="InterPro"/>
</dbReference>
<evidence type="ECO:0000313" key="4">
    <source>
        <dbReference type="EMBL" id="SPY43969.1"/>
    </source>
</evidence>
<dbReference type="NCBIfam" id="NF033682">
    <property type="entry name" value="retention_LapA"/>
    <property type="match status" value="1"/>
</dbReference>
<dbReference type="InterPro" id="IPR043824">
    <property type="entry name" value="DUF5801"/>
</dbReference>
<reference evidence="4 5" key="1">
    <citation type="submission" date="2018-06" db="EMBL/GenBank/DDBJ databases">
        <authorList>
            <consortium name="Pathogen Informatics"/>
            <person name="Doyle S."/>
        </authorList>
    </citation>
    <scope>NUCLEOTIDE SEQUENCE [LARGE SCALE GENOMIC DNA]</scope>
    <source>
        <strain evidence="4 5">NCTC11647</strain>
    </source>
</reference>
<dbReference type="NCBIfam" id="TIGR03660">
    <property type="entry name" value="T1SS_rpt_143"/>
    <property type="match status" value="2"/>
</dbReference>
<dbReference type="PRINTS" id="PR00313">
    <property type="entry name" value="CABNDNGRPT"/>
</dbReference>
<gene>
    <name evidence="4" type="primary">algE7</name>
    <name evidence="4" type="ORF">NCTC11647_02902</name>
</gene>
<protein>
    <submittedName>
        <fullName evidence="4">Poly(Beta-D-mannuronate) C5 epimerase 7</fullName>
        <ecNumber evidence="4">5.1.3.-</ecNumber>
    </submittedName>
</protein>
<sequence>MAFIGGRMENLNKVVKIQNGEAFILSASGKIVRVADKHALTEDEILLLDKNTQAVLVDEFDSESSAFSDDCISCIAVNNNDQIIEQQLPENAQLNLSELLEGNVSADEIAAIQNAILSGEDPTQTQEAPAAGIVLAGSAIGRFITIDYDNDSMLAEAGFDTSYDPSSQQSVEEPLAILIAEGGEQISLQVTEGDLSDHSYPVSTSQIITIEAGSLPLDPDSFTFTPSSLASLLNELSSDIRSGDQPVLFIFDSNSNSIVGTQNGQIILTIEIKGVGTHDNNADIEVITTIHAPIDHNSSDSNGVVTSSGDQIHINFDITGADTSGNEIDNPINTDVTIVDGQNPSFGTDSGVTINESTEKGQVIHGEVPLDVGSDAIDSLTFDESQPSLVGLTSNGEPTTVEVNGNSLTVLDAQGQPVLTVTIAKDGSYEVKVTGPLDQGDSESIDLDLNVTATDFDGDSTSGVANITITDGSDAAGGEEIAITITEGDLDTNGAATGNPTTYPVSQSGSFVIAAGEDRLVPSSVQVDPAQTQALLQELSAELTSGSQSLTFTLDSNGNIIGTLPDGTVALTVSLSAVQDGQDVKVTVDIEQNVPLDHTNRGDSDGFVHSQGDNIEISVPVQAQDTDGDALENSANVDITIVDGQNPSFGTDSGVTINESSEKGQVIYGEVPLDVGSDAIDSLTFDESQPSLVGLTSNGEPTSVDVNGNSLTVLDAQGQPVLTVTIAKDGSYEVKVTGPLDQGDSESIDLNVTATDFDGDSTSGVANITITDGSDAAGGEELAITITEGDLDTNGAATGNPSTYPVSQSGSFVIAAGEDRLVPSSVQVDPAQTQALLQELSAELTSGSQALTFTLDSNGNIVGTLPDGTVALTVSLSAVQDGQDIKVTVDIEQNVPLDHTNRSDGYGFVHSQGDNIEISVPVQAQDTDGDALENSANVDITIVDGQNPSFGTDSGVTINESTEKGQVIHGEVPLDVGSDAIDSLTFDESQPSLVGLTSNGEPTSVDVNGNSLTVLDAQGQPVLTVTIAKDGSYEVKVTGPLDQGDSESIDLDLSVTATDFDGDSTSGVASITITDGSDAAGGEDVAITITEGDLDTNGAATGNPSTYPVSQSGSFVITAGEDRLVPSSVQVDPAQTQALLQELSAELTSGSQSLTFTLDSNGNIIGTLPDGTVAITVSLSAVQDGQDVKVTVDIEQNVPLDHTNSGDGDGFVHSQGDNIEISVPVQAQDTDGDALENSANVDITIVDGQNPSFGTDSGVTINESTEKGQVIHGEVPLDVGSDAIDSLTFDESQPSLVGLTSNGEPTTVDVNGNSLTVLDAQGQPVLTVTIAKDGSYEVKVTGPLDQGDSESIDLDLSVTATDFDGDSTSGVANITITDGSDATGGENVAITITEGDLDTNGAATGNPTTYPVSQSGSFVIAAGEDRLVPSSVQVDPAQTQALLQELSAELTSGSQSLTFALDSNGNIVGTLLDGTVAITVSLSAVQDEQDIKVTVDIGQNMPLDHSNRGDGDGFVHSQGDNIEISVPVQAQDTDGDALENSANVDITIVDGQNPSFGTDSGVTINESTEKGQVIHGEVPLDVGSDAIDSLTFDESQPSLVGLTSNGEPTSVEVNGNSLTVLDAQGQPVLTVTIAKDGSYEVKVTGPLDQGDSESIDLDLNVTATDFDGDSTSGVANITITDGSDAAGGEEIAITITEGDLDTNGAATGNPTTYPVSQSGSFVITAGEDRLVPSSVQVDPAQTQALLQELSAELTSGGQALTFALDSHGNIVGTLPDGTVAITVSLSAVQDGQDIKVTVDIEQNVPLDHTNRGDGDGFVHSQGDNIEISVPVQAQDTDGDALENSANVDITIVDGQNPSFGTDSGVTINESTEKGQVIHGEVPLDVGSDAIDSLTFDESQPSLVGLTSNGEPTTVEVNGNSLTVLDAQGQPVLTVTIGKDGSYEVKVTGPLDQGDSESIDLDLNVTATDFDGDSTSGVANITITDGKDAAGGETGKVEVIEPDLVPNDYPVTAKTEITLHAGEDRLDPTSVTLDKTQINTLLNELSTEVTSNGESLTFTYVNGVLTGQLPNGEVALTITLTAIQDGQDVKVTVDVEQSRPLDHNPLGNSEGMVSVSDGNISIDLPIQATDTDGDPLGNAANITVDIKDGVQPSFGDDTGIEINEETDEGKILAGHISVDVGSDEVASIHFNDNQPHLDGITSNGQPVTVSTHENVLTLVDSQGNTVLEVTINADGSYSAKITGSLDQDINNIVDLPLDITVTDKDGDSAQGTIEITITDGSDAVGGEEIAITITEGDLDTNGAATGDPTTYPVSQSGSFVIAAGEDRLVPDSVQVDPAQTQALLQELSAELTSGGQSLNFTLDSNGNIVGTLPDGTAAITVSLSAVQDGQDIKVTVDIEQNVPLDHTNKGDSDGFVHSQGDNIEISVPVQAQDTDGDALENSANVDITIVDGQNPSFGTDSGVTINESTEKGQVIHGEVPLDVGSDAIDSLTFDENQPSLVGLTSNGEPTTVDVNGNSLTVLDSQGQPVLTVTIAKDGSYEVKVTGPLDQGDSESIDLDLNVTATDFDGDSTSGVANITITDGSDAAGGEEIAITITEGDLDTNGAATGDPTTYPVSQSGSFVITAGEDRLVPSSVQVDPAQTQALLQELSAELTSGGQSLNFTLDSNGNIIGTLPDGTVAITVSLSAVQDGQDIKVTVDIEQNVPLDHTNRGDGDGFVHSQGDNIEISVPVQAQDTDGDALENSANVDITIVDGQNPSFGTDSGVTINESTEKGQVIHGEVPLDVGSDAIGSLTFDENQPSLVGLTSNGEPTTVEVNGNSLTVLDSQGQPVLTVTIAKDGSYEVKVTGPLDQGDSESIDLDLNVTATDFDGDSTSGVANITITDGSDAAGGEEIAITITEGDLDTNGAAPGDPSTYPVSQSGSFVITAGEDRLVPDSVQVDPAQTQALLQELSAELTSGGQSLNFTLDSNGNIVGTLPDGTVAITVSLSAVQDGQDIKVTVDIEQNMPLDHTNRGDSDGFVHSQGDNIEISVPVQAQDTDGDALENSANVDITIVDGQNPSFGTDSGVTINESTEKGQVIHGEVPLDVGSDAINSLTFDESQPSLVGLTSNGEPTTVEVNGNSLTVLDAQGQPVLTVTIAKDGSYEVKVTGPLDQGDSESIDLDLNVTATDFDGDSTSGVANITITDGSDAAGGEEIAITITEGDLDTNGAAPGDPSTYPVSQSGSFVIAAGEDRLVPSSVQVDPAQTQALLQELSAELTSGGQSLNFTLDSNGNIVGTLPDGTVAITVSLSAVQDGQDIKVTVDIEQNVPLDHTNRGDGDGFVHSQGDNIEISVPVQAQDTDGDALENSANVDITIVDGQNPSFGTDSGVTINESTEKGQVIYGEVPLDVGSDAIDSLTFDESQPSLVGLTSNGEPTTVEVNGNSLTVLDAQGQPVLTVTIAKDGSYEVKVTGPLDQGDSESIDLDLNMTATDFDGDSTSGVANITITDGSNAAGGEEIAITITEGDLDTNGAATGDPSTYPVSQSGSFVIAAGEDRLVPSSVQVDPAQTQALLQELSAELTSGGQSLYFTLDSNGNIIGTLPDGTVAITVNLSAVQDGQDIKVTVDIEQNMPLDHTNKGDSDGFVHSQGDNIEISVPVQAQDTDGDALENSANVDITIVDGQNPSFGIDSGVTINESTEKGQVIHGEVPLDVGSDAIDSLTFDENQPSLVGLTSNGEPTTVEVNGNSLTVLDAQGQPVLTVTIAKDGSYEVKVTGPLDQGDSESIDLDLNVTATDFDGDSTSGVANITITDGSDAAGGEEIAITITEGDLDTNGAATGDPSTYPVSQSGSFVIAAGEDRLVPSSVQVDPAQTQALLQELSAELTSGSQSLTFTLDSNGNIIGTLPDGTVALTVSLSAVQDGQDIKVTVDIEQNVPLDHINSGDGDGFVHSQGDNIEISVPVQAQDTDGDALENSANVDITIIDGQNPSFGTDSGVTINESSEKGQVIHGEVPLDVGSDAIDSLTFDESQPSLVGLTSNGEPTSVEVNGNSLTVLDAQGQPVLTVTIAKDGSYEVKVTGPLDQGDSESIDLDLNVTATDFDGDSTSGVANITITDGSDAAGGEDVAITITEGDLDTNGAAMGNPTTYPVSQSGSFVIAAGEDRLVPSSVQVDPAQTQALLQELSAELTSGSQALTFTLDSNGNIVGTLPDGTVAITVSLSAVQDGQDIKVTVDIEQNVPLDHTNRGDSDGFVHSQGDNIEISVPVQAQDTDGDALENSANVDITIVDGQNPSFGTDSGVTINESTEKGQVIYGEVPLDVGSDAIDSLTFDESQPSLVGLTSNGEPTTVEVNGNSLTVLDAQGQPVLTVTIAKDGSYEVKVTGPLDQGDSESIDLDLSVTATDFDGDSTSGVANITITDGSNAAGGETGTVEVIEPDLVPNDYPVAAKTEITLHAGEDRLDPTSVTLDKTQINTLLNELSTEVTSNGESLTFTYVNGVLTGQLPNGEVALTITLTAIQDGQDVKVTVEVEQSRPLDHNPSGNSEGMVSVSDGNISIGLPIQATDTDGDPLGNAANVTVDIKDGVQPSFGDDTGIEINEETDEGKILTGHISVDVGSDEVASIHFNDNQPHLDGITSNGQPVTVSTHENVLTLVDSQGNTVLEVTINSDGSYSAKITGSLDQDINNIVDLPLDITVTDKDGDSAQGTITIKVTDGSNASGGESISIEVVEGDLEPNGAGTGYPVQQTGNLVIIAGEDRLLPESVKIDHTQVDALLNELHQEVTSDGQPIVFTIDSNGSIVGTLPDGTIAITVELNAVQQGLNVNVNVEITQNVPLDHTNTGDSKGFIGSDGNKITINVPIEASDSDGDPLDKPADINITVVDGDNPTFGIDTGTNIKETEGSQTVTGSIDLDLGSDHIAQMNFNTVQPSLADLTSNGQETDYLVSGNQIIVSISEGPHAGEPVLTITINNDGSYSVKQDHPLDQNNADGDSIHLDLGVTATDMDGDKSNEGHIIINIADGQNPTGQNVIANISITEGDLENPAQGKGYPVASNGSFTVDAINDQLVATSMHVEPNVVNGLLGELNSLTSGGQALSFMIVQDPATGNITIIGVTETGSLPVLNVTLTPHQQANGDVTVDMSIEQSAPLDHLDSDGKYIDVTDGDISIHVPVQMNDSDGDNLDQPVDVTITIEDGQLPSFGDDSSITLNEGDDGIVSGSGQINVDTGSDVIADVYFADNQSSLNGLTSNGHATTYTISDDGHTLTVTLAGDPSTVVMTITIDIDGNYVVNQTQPIDQRDDTINDNENIVIDVIAKDDDGDISQPGHIVINSHDGDNAQGGQSGSISITEGDLTPSEGEQGYPVSSSAKIHVESGVDRLDPNTVTIDKGVLATLVSELQRELTSDGQAISFTYDQETGKLVGTVNGDTVLTIDIDAVQSSNGHDVDVTVTITQERPLDHSGDKGDGLVTSDGDKINIEVPIQVQDTDGDNLNNDIVVDVSIADGNNPVIIGADAITVSESALNGDKNHHQGSNPGDKGETAKGQIEVDSGSDHIKDFVIDVDSFNAANKGVLTSGGQQITLVYNAKNDTYIGKADGKNIFTITIDENGNYTFKLKGAIDHQEGTDTDDSLTINIPVQAVDSDGDMSNTVNIPVTIEDDIPSVNNVTLSMEEGHTSPLFDVLTIAGEGADDAQVTALIVDGQRIALDDIPVNGQYHVYEVKDGDIVLGQLMITAEGETYFYANKDLDHDQEEIIKNIGVEVTDGDGDTATGTITIEISDEDAVLKVENSQVHEDAQQHDDANVPSDYYGVDINMSIDVGDQDRGEHIGQVTISAIGTMHGSFFFNGVELPVIDGKVTIPSAAFKDNGDGTFSLDGVTFKPDSDFSTIDGVLDFNVSAEVVNSDGSKHPEMNGSFTVTVDGVADIPTWDDDNSVYHYTVNEDADNVQLDLQAVLNDDDGSENLFYFITITEGEGTLVGKGLVEVSPGVYKIAASDIDTIKVDPADNFSGDIKLDVYAQSEEKDNHDTADSDHKEIIINVNPVADDGVLKVSRIEADEDQRIDLASHIHLTSNDDFDGSEHLYIRISNLPEGAVLFLDGQPVALDPNGYYEIDYDKISSLQLQPPLDSNVDFTFTVEGVVKDTITVTDENGNPKDLEDVKVIGSGNIDVALTGVVDEPELIPNNPDDWSPLPDNAGLETTIKEDAEGGVKLDFDVVSGEHIIDPATGSTDGSETLSVVISGIPEGVEIKGPDGVPYALVYAGEDENGNPIYQVDLDSLDGITIIPPTNSTEDIHLDVRVVVTENDGASQSFDKDVIIHIEPVVDATNYINHSTGYEDELTPIDWRPNLTDSKEQVTSLTIKDLPADFDLYIDGQFIAHGGSSITLTPEQFALINQGKPLQVKGPEDSDTDLTLHTEVTVTENDVDSSASDSKVVEGTIDVNIISKVEDDGHLGVLVPGIGEGTVIEVDTISSTDKGVIDLSTGDGSQGHIGFVEDDDSSNEVVTQVVLTFPEGLPDGFVVVGGINNGNGSWTVPQSALDGLKIIAPDGYTGSFDLTISAKVQDQGDNGEGDVSSEKIFEDSIKLDFSNNATSSDEEAGEIEINHDYVVTGDEDHLLDLGKQLANVVSVSTDDGQQKFDEFTLVINALSLPHGAVITGMHFDFETGEYVLKVPVGADGSVDLSGVGLILPPDFAGDFDLDMRYVTTDTESGDVNTIDDQVTIEVNPIVDIPSNPQTGDHTPDISISVVKTEGLDDNRQPITEGEDQHQYDGIAYEDGDITLDLSVALADTDTSTNDGLETIDSVTVTVDPSMGYFVDSDGNLVSSLTVSSDQLNNIQFRPAPDFSGEVSVHVKVDITDTADFNQSGNTVTDSGSFETDVSFDVVAVNDEVIWQGTDKVIVGQEDSSISLAGISGSIEDIDGSEQILSIKLTNVPDGFIIDGAVNNGNGVWTISIPPGQTSFNLDSLSITPPKDFSGQVDINVVVYSKEDSLDKPAENSTTISIDVKPVADKIDSDITDHVSGTEDDAIVIDLDIKAYDDTNTTDGSAGNVTENGPETLQITFTNVPDSSSFSLPDGVVGTCEKQPDGSWIIKVDSSELDKVIFHPGDANENNWDGQLNIDVRAVDNGVVADDSIAVKDVIDVDVTPVNDAPVVHVPDALETDEDTKLVITSLQVTDVDASETPDGNITISINVGHGTLSFPNGTDLSGLTVQQDSKGRIVITGNVDDINKVLSDGIEYQPDQDFNGNDTMFVTADDLGNSGDGGPLNDVGRVDIAVTAVNDAPENTVPNEVVAQEDTTTVISGLSVSDPDYSESGSSDSMTVTLSVDHGILDITLPAGSSLVVTGNGSGDLVISGSLDEINKLLDQGVNYTADENYSGSDELTMTTNDGGNVGSGVEQSTTSKVPVTITPKADIPTLSLSDSLPQMSAIRASSGTLIPLLGLIVLAADASETLSVELRNLGAGKIVDGHGNPIGQDMGNGVWILTLDQLADAHISDLPDGNNHIEIVAVSTESDGSTAESAPIDISIVVDNLATSNGQIGGSAPSDEANLVIDSTAEATLIGGAGNDILVGGQSSDILLGGAGNDILWGGDLNGTGDHAKDIFKWERADLGHVGSAAADTIMDFEVGIDVIDLGNALDTSHLASMNDLLHLLQLSEQEGNAVLTLFDNDHNEIQSITLNGVSESDLLGQDPTGMTDEDKLENLLNSGNLQLSNNFGDEHSNTLTADSQGESLFGFDGDDVLVAGSGDDILTGGAGNDLFTWHHDGLNTSSRPDIITDFTLDQDQLDFRDLLHDNSKSQMDDLLSHLDANINDEGKVDLTVSTDDGKEQHVVLDNVTAQDLDLSDSASSADIVNQLFSHDAFKIDPSNM</sequence>
<dbReference type="GO" id="GO:0016853">
    <property type="term" value="F:isomerase activity"/>
    <property type="evidence" value="ECO:0007669"/>
    <property type="project" value="UniProtKB-KW"/>
</dbReference>
<proteinExistence type="predicted"/>
<dbReference type="InterPro" id="IPR002126">
    <property type="entry name" value="Cadherin-like_dom"/>
</dbReference>
<dbReference type="Pfam" id="PF00353">
    <property type="entry name" value="HemolysinCabind"/>
    <property type="match status" value="2"/>
</dbReference>
<dbReference type="GO" id="GO:0016020">
    <property type="term" value="C:membrane"/>
    <property type="evidence" value="ECO:0007669"/>
    <property type="project" value="InterPro"/>
</dbReference>
<dbReference type="PROSITE" id="PS50268">
    <property type="entry name" value="CADHERIN_2"/>
    <property type="match status" value="1"/>
</dbReference>
<dbReference type="GO" id="GO:0005509">
    <property type="term" value="F:calcium ion binding"/>
    <property type="evidence" value="ECO:0007669"/>
    <property type="project" value="InterPro"/>
</dbReference>
<dbReference type="InterPro" id="IPR018511">
    <property type="entry name" value="Hemolysin-typ_Ca-bd_CS"/>
</dbReference>
<keyword evidence="4" id="KW-0413">Isomerase</keyword>
<feature type="domain" description="Cadherin" evidence="3">
    <location>
        <begin position="7132"/>
        <end position="7257"/>
    </location>
</feature>
<dbReference type="EMBL" id="UATL01000005">
    <property type="protein sequence ID" value="SPY43969.1"/>
    <property type="molecule type" value="Genomic_DNA"/>
</dbReference>
<dbReference type="Proteomes" id="UP000251647">
    <property type="component" value="Unassembled WGS sequence"/>
</dbReference>
<evidence type="ECO:0000313" key="5">
    <source>
        <dbReference type="Proteomes" id="UP000251647"/>
    </source>
</evidence>
<evidence type="ECO:0000259" key="3">
    <source>
        <dbReference type="PROSITE" id="PS50268"/>
    </source>
</evidence>
<feature type="region of interest" description="Disordered" evidence="2">
    <location>
        <begin position="5298"/>
        <end position="5340"/>
    </location>
</feature>
<dbReference type="Pfam" id="PF19116">
    <property type="entry name" value="DUF5801"/>
    <property type="match status" value="1"/>
</dbReference>
<feature type="region of interest" description="Disordered" evidence="2">
    <location>
        <begin position="5499"/>
        <end position="5519"/>
    </location>
</feature>
<name>A0A2X1XMZ9_PHODM</name>
<accession>A0A2X1XMZ9</accession>
<dbReference type="InterPro" id="IPR047777">
    <property type="entry name" value="LapA-like_RM"/>
</dbReference>
<dbReference type="InterPro" id="IPR011049">
    <property type="entry name" value="Serralysin-like_metalloprot_C"/>
</dbReference>